<dbReference type="RefSeq" id="WP_017086709.1">
    <property type="nucleotide sequence ID" value="NZ_CAWNZY010000081.1"/>
</dbReference>
<dbReference type="Pfam" id="PF13561">
    <property type="entry name" value="adh_short_C2"/>
    <property type="match status" value="1"/>
</dbReference>
<evidence type="ECO:0000313" key="3">
    <source>
        <dbReference type="EMBL" id="PTP11841.1"/>
    </source>
</evidence>
<comment type="caution">
    <text evidence="3">The sequence shown here is derived from an EMBL/GenBank/DDBJ whole genome shotgun (WGS) entry which is preliminary data.</text>
</comment>
<keyword evidence="2" id="KW-0560">Oxidoreductase</keyword>
<protein>
    <submittedName>
        <fullName evidence="3">SDR family oxidoreductase</fullName>
    </submittedName>
</protein>
<sequence>MNELLKSKTILIAGAGGLLGSRLVPAVLAQGAKVVAADINVDAMKQRLEGVGVELDNDDLSLIELDVTSEHSVKAFFEGCNTPLDGAVNTTYPRNKAYGKHFFDVSFESFNDNLSLHLGSAFLFVQQAAAYFKRTEHSLSLVNISSIYGVVAPKFDIYDNTPMTMPVEYAAIKSAIQHLSKYAAAYVNDSRFRINCVSPGGIFDHQPEAFLEAYKSNTHGAGMLDVEEIVGSVLFLLSEQSRYVTGQNIVVDDGFSL</sequence>
<dbReference type="Proteomes" id="UP000244080">
    <property type="component" value="Unassembled WGS sequence"/>
</dbReference>
<organism evidence="3 4">
    <name type="scientific">Vibrio splendidus</name>
    <dbReference type="NCBI Taxonomy" id="29497"/>
    <lineage>
        <taxon>Bacteria</taxon>
        <taxon>Pseudomonadati</taxon>
        <taxon>Pseudomonadota</taxon>
        <taxon>Gammaproteobacteria</taxon>
        <taxon>Vibrionales</taxon>
        <taxon>Vibrionaceae</taxon>
        <taxon>Vibrio</taxon>
    </lineage>
</organism>
<dbReference type="EMBL" id="PIGA01000067">
    <property type="protein sequence ID" value="PTP11841.1"/>
    <property type="molecule type" value="Genomic_DNA"/>
</dbReference>
<reference evidence="3 4" key="1">
    <citation type="submission" date="2017-11" db="EMBL/GenBank/DDBJ databases">
        <title>Population delineation of vibrios coincides with oyster pathogenicity.</title>
        <authorList>
            <person name="Bruto M."/>
            <person name="Labreuche Y."/>
            <person name="James A."/>
            <person name="Piel D."/>
            <person name="Chenivesse S."/>
            <person name="Petton B."/>
            <person name="Polz M.F."/>
            <person name="Le Roux F."/>
        </authorList>
    </citation>
    <scope>NUCLEOTIDE SEQUENCE [LARGE SCALE GENOMIC DNA]</scope>
    <source>
        <strain evidence="3 4">1F_55</strain>
    </source>
</reference>
<evidence type="ECO:0000256" key="1">
    <source>
        <dbReference type="ARBA" id="ARBA00006484"/>
    </source>
</evidence>
<dbReference type="PANTHER" id="PTHR42760:SF133">
    <property type="entry name" value="3-OXOACYL-[ACYL-CARRIER-PROTEIN] REDUCTASE"/>
    <property type="match status" value="1"/>
</dbReference>
<gene>
    <name evidence="3" type="ORF">CWO36_24015</name>
</gene>
<name>A0A2T5DXQ0_VIBSP</name>
<dbReference type="AlphaFoldDB" id="A0A2T5DXQ0"/>
<dbReference type="Gene3D" id="3.40.50.720">
    <property type="entry name" value="NAD(P)-binding Rossmann-like Domain"/>
    <property type="match status" value="1"/>
</dbReference>
<dbReference type="PRINTS" id="PR00081">
    <property type="entry name" value="GDHRDH"/>
</dbReference>
<dbReference type="InterPro" id="IPR036291">
    <property type="entry name" value="NAD(P)-bd_dom_sf"/>
</dbReference>
<dbReference type="NCBIfam" id="NF006619">
    <property type="entry name" value="PRK09186.1"/>
    <property type="match status" value="1"/>
</dbReference>
<evidence type="ECO:0000313" key="4">
    <source>
        <dbReference type="Proteomes" id="UP000244080"/>
    </source>
</evidence>
<dbReference type="GO" id="GO:0016616">
    <property type="term" value="F:oxidoreductase activity, acting on the CH-OH group of donors, NAD or NADP as acceptor"/>
    <property type="evidence" value="ECO:0007669"/>
    <property type="project" value="TreeGrafter"/>
</dbReference>
<dbReference type="SUPFAM" id="SSF51735">
    <property type="entry name" value="NAD(P)-binding Rossmann-fold domains"/>
    <property type="match status" value="1"/>
</dbReference>
<dbReference type="PANTHER" id="PTHR42760">
    <property type="entry name" value="SHORT-CHAIN DEHYDROGENASES/REDUCTASES FAMILY MEMBER"/>
    <property type="match status" value="1"/>
</dbReference>
<accession>A0A2T5DXQ0</accession>
<evidence type="ECO:0000256" key="2">
    <source>
        <dbReference type="ARBA" id="ARBA00023002"/>
    </source>
</evidence>
<dbReference type="InterPro" id="IPR002347">
    <property type="entry name" value="SDR_fam"/>
</dbReference>
<comment type="similarity">
    <text evidence="1">Belongs to the short-chain dehydrogenases/reductases (SDR) family.</text>
</comment>
<proteinExistence type="inferred from homology"/>